<dbReference type="RefSeq" id="WP_198075362.1">
    <property type="nucleotide sequence ID" value="NZ_JAEDAE010000003.1"/>
</dbReference>
<feature type="region of interest" description="Disordered" evidence="1">
    <location>
        <begin position="113"/>
        <end position="175"/>
    </location>
</feature>
<sequence length="508" mass="56685">MTSTFRWYLLGLLALFGAYVALEYYRPKPVDWRPTLINKDKIPYGTYVLYDQLPRLLGTDSVQTTRLPIYNQLTGISLKVTDALAESQARTITTAGDSSHQTKAYVRDITDSTNQPAEKQPLPSAHPKSSGSSGPRLDDEYPAEPVVDTAAVASDSSTTSEDEYEENDEEGHDRTTEHLLSLRANYLFVNTTFEASATDAHALLRFIANGNDVFIVAENVGDSTSALLDTLGVRTRTVKLPTHVGPRGLPVPDSVTVRFNNPALACPRYRLPGGDANVRFVVDSGRVGRALATDAQGRPVFVRLDYGRGHVYLCSVPIAFTNQFVLRPASTQFAATALSYLPARPTWWDEYQKQGRLGDQSLLRLVSGHEALNTAWYLLIIGGILFVLVEARRRQRIIPTLKPLPNTTLLFTRTVASLYRQGSSHALIAEKKVGLFMDYLRTHFQETSPDFGDENFRERLSQKSGLARPRVDELLRLVNFARTAPQMNDQQLLQLSRALTDFKREAHR</sequence>
<keyword evidence="2" id="KW-1133">Transmembrane helix</keyword>
<name>A0ABS0Q6U5_9BACT</name>
<feature type="compositionally biased region" description="Low complexity" evidence="1">
    <location>
        <begin position="146"/>
        <end position="159"/>
    </location>
</feature>
<feature type="domain" description="DUF4350" evidence="3">
    <location>
        <begin position="185"/>
        <end position="335"/>
    </location>
</feature>
<keyword evidence="2" id="KW-0472">Membrane</keyword>
<organism evidence="4 5">
    <name type="scientific">Hymenobacter negativus</name>
    <dbReference type="NCBI Taxonomy" id="2795026"/>
    <lineage>
        <taxon>Bacteria</taxon>
        <taxon>Pseudomonadati</taxon>
        <taxon>Bacteroidota</taxon>
        <taxon>Cytophagia</taxon>
        <taxon>Cytophagales</taxon>
        <taxon>Hymenobacteraceae</taxon>
        <taxon>Hymenobacter</taxon>
    </lineage>
</organism>
<reference evidence="4 5" key="1">
    <citation type="submission" date="2020-12" db="EMBL/GenBank/DDBJ databases">
        <title>Hymenobacter sp.</title>
        <authorList>
            <person name="Kim M.K."/>
        </authorList>
    </citation>
    <scope>NUCLEOTIDE SEQUENCE [LARGE SCALE GENOMIC DNA]</scope>
    <source>
        <strain evidence="4 5">BT442</strain>
    </source>
</reference>
<protein>
    <recommendedName>
        <fullName evidence="3">DUF4350 domain-containing protein</fullName>
    </recommendedName>
</protein>
<feature type="transmembrane region" description="Helical" evidence="2">
    <location>
        <begin position="7"/>
        <end position="25"/>
    </location>
</feature>
<feature type="transmembrane region" description="Helical" evidence="2">
    <location>
        <begin position="374"/>
        <end position="391"/>
    </location>
</feature>
<dbReference type="InterPro" id="IPR025646">
    <property type="entry name" value="DUF4350"/>
</dbReference>
<proteinExistence type="predicted"/>
<comment type="caution">
    <text evidence="4">The sequence shown here is derived from an EMBL/GenBank/DDBJ whole genome shotgun (WGS) entry which is preliminary data.</text>
</comment>
<evidence type="ECO:0000256" key="2">
    <source>
        <dbReference type="SAM" id="Phobius"/>
    </source>
</evidence>
<evidence type="ECO:0000313" key="4">
    <source>
        <dbReference type="EMBL" id="MBH8558381.1"/>
    </source>
</evidence>
<feature type="compositionally biased region" description="Acidic residues" evidence="1">
    <location>
        <begin position="160"/>
        <end position="170"/>
    </location>
</feature>
<keyword evidence="2" id="KW-0812">Transmembrane</keyword>
<evidence type="ECO:0000259" key="3">
    <source>
        <dbReference type="Pfam" id="PF14258"/>
    </source>
</evidence>
<evidence type="ECO:0000313" key="5">
    <source>
        <dbReference type="Proteomes" id="UP000625631"/>
    </source>
</evidence>
<dbReference type="EMBL" id="JAEDAE010000003">
    <property type="protein sequence ID" value="MBH8558381.1"/>
    <property type="molecule type" value="Genomic_DNA"/>
</dbReference>
<dbReference type="Pfam" id="PF14258">
    <property type="entry name" value="DUF4350"/>
    <property type="match status" value="1"/>
</dbReference>
<evidence type="ECO:0000256" key="1">
    <source>
        <dbReference type="SAM" id="MobiDB-lite"/>
    </source>
</evidence>
<keyword evidence="5" id="KW-1185">Reference proteome</keyword>
<accession>A0ABS0Q6U5</accession>
<dbReference type="Proteomes" id="UP000625631">
    <property type="component" value="Unassembled WGS sequence"/>
</dbReference>
<gene>
    <name evidence="4" type="ORF">I7X13_10005</name>
</gene>